<dbReference type="Proteomes" id="UP000061382">
    <property type="component" value="Chromosome"/>
</dbReference>
<keyword evidence="4" id="KW-0808">Transferase</keyword>
<keyword evidence="6" id="KW-0812">Transmembrane</keyword>
<dbReference type="PATRIC" id="fig|512763.3.peg.3249"/>
<evidence type="ECO:0000256" key="5">
    <source>
        <dbReference type="ARBA" id="ARBA00023136"/>
    </source>
</evidence>
<sequence length="231" mass="26109">MISIIVPTYNEAEQVGQTISRIIAASGGHGLEILVVDGCSTDGTGAIAERFGATVIHSAQKGRAIQMNKGAAQAKGKILYFLHADSIPPQGFIDQILATYRQGAQSGCFRLAFDYPHWFLRANAWFTRFNCNSLRFGDQSLFVTKEVFEKSGGFREDLMVMEDQEIIHRLKKLGTFRVLPDVVVTSARKYVENGVFRMQGIFYLIWSLYYLGFSQRRLVALYKKLIREHKL</sequence>
<proteinExistence type="predicted"/>
<dbReference type="AlphaFoldDB" id="A0A0P0CTQ7"/>
<feature type="transmembrane region" description="Helical" evidence="6">
    <location>
        <begin position="194"/>
        <end position="213"/>
    </location>
</feature>
<keyword evidence="3" id="KW-0328">Glycosyltransferase</keyword>
<dbReference type="SUPFAM" id="SSF53448">
    <property type="entry name" value="Nucleotide-diphospho-sugar transferases"/>
    <property type="match status" value="1"/>
</dbReference>
<dbReference type="CDD" id="cd02522">
    <property type="entry name" value="GT_2_like_a"/>
    <property type="match status" value="1"/>
</dbReference>
<dbReference type="RefSeq" id="WP_062544541.1">
    <property type="nucleotide sequence ID" value="NZ_CP012643.1"/>
</dbReference>
<gene>
    <name evidence="8" type="ORF">DC20_14765</name>
</gene>
<evidence type="ECO:0000313" key="9">
    <source>
        <dbReference type="Proteomes" id="UP000061382"/>
    </source>
</evidence>
<keyword evidence="9" id="KW-1185">Reference proteome</keyword>
<feature type="domain" description="Glycosyltransferase 2-like" evidence="7">
    <location>
        <begin position="3"/>
        <end position="115"/>
    </location>
</feature>
<dbReference type="InterPro" id="IPR029044">
    <property type="entry name" value="Nucleotide-diphossugar_trans"/>
</dbReference>
<comment type="subcellular location">
    <subcellularLocation>
        <location evidence="1">Cell membrane</location>
    </subcellularLocation>
</comment>
<accession>A0A0P0CTQ7</accession>
<dbReference type="Pfam" id="PF00535">
    <property type="entry name" value="Glycos_transf_2"/>
    <property type="match status" value="1"/>
</dbReference>
<dbReference type="OrthoDB" id="9810303at2"/>
<dbReference type="PANTHER" id="PTHR43646:SF2">
    <property type="entry name" value="GLYCOSYLTRANSFERASE 2-LIKE DOMAIN-CONTAINING PROTEIN"/>
    <property type="match status" value="1"/>
</dbReference>
<dbReference type="InterPro" id="IPR001173">
    <property type="entry name" value="Glyco_trans_2-like"/>
</dbReference>
<dbReference type="InterPro" id="IPR026461">
    <property type="entry name" value="Trfase_2_rSAM/seldom_assoc"/>
</dbReference>
<evidence type="ECO:0000256" key="4">
    <source>
        <dbReference type="ARBA" id="ARBA00022679"/>
    </source>
</evidence>
<dbReference type="Gene3D" id="3.90.550.10">
    <property type="entry name" value="Spore Coat Polysaccharide Biosynthesis Protein SpsA, Chain A"/>
    <property type="match status" value="1"/>
</dbReference>
<keyword evidence="2" id="KW-1003">Cell membrane</keyword>
<evidence type="ECO:0000256" key="3">
    <source>
        <dbReference type="ARBA" id="ARBA00022676"/>
    </source>
</evidence>
<protein>
    <recommendedName>
        <fullName evidence="7">Glycosyltransferase 2-like domain-containing protein</fullName>
    </recommendedName>
</protein>
<evidence type="ECO:0000313" key="8">
    <source>
        <dbReference type="EMBL" id="ALJ00008.1"/>
    </source>
</evidence>
<dbReference type="PANTHER" id="PTHR43646">
    <property type="entry name" value="GLYCOSYLTRANSFERASE"/>
    <property type="match status" value="1"/>
</dbReference>
<evidence type="ECO:0000256" key="2">
    <source>
        <dbReference type="ARBA" id="ARBA00022475"/>
    </source>
</evidence>
<keyword evidence="5 6" id="KW-0472">Membrane</keyword>
<dbReference type="GO" id="GO:0005886">
    <property type="term" value="C:plasma membrane"/>
    <property type="evidence" value="ECO:0007669"/>
    <property type="project" value="UniProtKB-SubCell"/>
</dbReference>
<name>A0A0P0CTQ7_9BACT</name>
<organism evidence="8 9">
    <name type="scientific">Rufibacter tibetensis</name>
    <dbReference type="NCBI Taxonomy" id="512763"/>
    <lineage>
        <taxon>Bacteria</taxon>
        <taxon>Pseudomonadati</taxon>
        <taxon>Bacteroidota</taxon>
        <taxon>Cytophagia</taxon>
        <taxon>Cytophagales</taxon>
        <taxon>Hymenobacteraceae</taxon>
        <taxon>Rufibacter</taxon>
    </lineage>
</organism>
<evidence type="ECO:0000256" key="6">
    <source>
        <dbReference type="SAM" id="Phobius"/>
    </source>
</evidence>
<dbReference type="NCBIfam" id="TIGR04283">
    <property type="entry name" value="glyco_like_mftF"/>
    <property type="match status" value="1"/>
</dbReference>
<reference evidence="8 9" key="1">
    <citation type="submission" date="2015-08" db="EMBL/GenBank/DDBJ databases">
        <title>Complete genome sequence of Rufibacter tibetensis strain 1351t, a radiation-resistant bacterium from tibet plateau.</title>
        <authorList>
            <person name="Dai J."/>
        </authorList>
    </citation>
    <scope>NUCLEOTIDE SEQUENCE [LARGE SCALE GENOMIC DNA]</scope>
    <source>
        <strain evidence="8 9">1351</strain>
    </source>
</reference>
<keyword evidence="6" id="KW-1133">Transmembrane helix</keyword>
<evidence type="ECO:0000259" key="7">
    <source>
        <dbReference type="Pfam" id="PF00535"/>
    </source>
</evidence>
<evidence type="ECO:0000256" key="1">
    <source>
        <dbReference type="ARBA" id="ARBA00004236"/>
    </source>
</evidence>
<dbReference type="KEGG" id="rti:DC20_14765"/>
<dbReference type="EMBL" id="CP012643">
    <property type="protein sequence ID" value="ALJ00008.1"/>
    <property type="molecule type" value="Genomic_DNA"/>
</dbReference>
<dbReference type="GO" id="GO:0016757">
    <property type="term" value="F:glycosyltransferase activity"/>
    <property type="evidence" value="ECO:0007669"/>
    <property type="project" value="UniProtKB-KW"/>
</dbReference>
<dbReference type="STRING" id="512763.DC20_14765"/>